<feature type="compositionally biased region" description="Basic and acidic residues" evidence="1">
    <location>
        <begin position="1"/>
        <end position="11"/>
    </location>
</feature>
<sequence>MIQSRRSDEFLHSLGRTRSDTSGPVRPDSAIGIDAISTPPLSMFFGLTLRAVKSVTRDMLLSSATSPADDNNLAAPG</sequence>
<dbReference type="AlphaFoldDB" id="A0A1N7RV45"/>
<name>A0A1N7RV45_9BURK</name>
<reference evidence="2 3" key="1">
    <citation type="submission" date="2016-12" db="EMBL/GenBank/DDBJ databases">
        <authorList>
            <person name="Song W.-J."/>
            <person name="Kurnit D.M."/>
        </authorList>
    </citation>
    <scope>NUCLEOTIDE SEQUENCE [LARGE SCALE GENOMIC DNA]</scope>
    <source>
        <strain evidence="2 3">STM7296</strain>
    </source>
</reference>
<proteinExistence type="predicted"/>
<protein>
    <submittedName>
        <fullName evidence="2">Uncharacterized protein</fullName>
    </submittedName>
</protein>
<dbReference type="Proteomes" id="UP000187012">
    <property type="component" value="Unassembled WGS sequence"/>
</dbReference>
<evidence type="ECO:0000256" key="1">
    <source>
        <dbReference type="SAM" id="MobiDB-lite"/>
    </source>
</evidence>
<organism evidence="2 3">
    <name type="scientific">Paraburkholderia ribeironis</name>
    <dbReference type="NCBI Taxonomy" id="1247936"/>
    <lineage>
        <taxon>Bacteria</taxon>
        <taxon>Pseudomonadati</taxon>
        <taxon>Pseudomonadota</taxon>
        <taxon>Betaproteobacteria</taxon>
        <taxon>Burkholderiales</taxon>
        <taxon>Burkholderiaceae</taxon>
        <taxon>Paraburkholderia</taxon>
    </lineage>
</organism>
<dbReference type="EMBL" id="CYGX02000018">
    <property type="protein sequence ID" value="SIT38970.1"/>
    <property type="molecule type" value="Genomic_DNA"/>
</dbReference>
<evidence type="ECO:0000313" key="3">
    <source>
        <dbReference type="Proteomes" id="UP000187012"/>
    </source>
</evidence>
<feature type="region of interest" description="Disordered" evidence="1">
    <location>
        <begin position="1"/>
        <end position="32"/>
    </location>
</feature>
<accession>A0A1N7RV45</accession>
<gene>
    <name evidence="2" type="ORF">BN2475_180067</name>
</gene>
<keyword evidence="3" id="KW-1185">Reference proteome</keyword>
<evidence type="ECO:0000313" key="2">
    <source>
        <dbReference type="EMBL" id="SIT38970.1"/>
    </source>
</evidence>